<feature type="region of interest" description="Disordered" evidence="2">
    <location>
        <begin position="491"/>
        <end position="533"/>
    </location>
</feature>
<feature type="compositionally biased region" description="Polar residues" evidence="2">
    <location>
        <begin position="491"/>
        <end position="502"/>
    </location>
</feature>
<feature type="non-terminal residue" evidence="4">
    <location>
        <position position="1"/>
    </location>
</feature>
<organism evidence="4 5">
    <name type="scientific">Rotaria sordida</name>
    <dbReference type="NCBI Taxonomy" id="392033"/>
    <lineage>
        <taxon>Eukaryota</taxon>
        <taxon>Metazoa</taxon>
        <taxon>Spiralia</taxon>
        <taxon>Gnathifera</taxon>
        <taxon>Rotifera</taxon>
        <taxon>Eurotatoria</taxon>
        <taxon>Bdelloidea</taxon>
        <taxon>Philodinida</taxon>
        <taxon>Philodinidae</taxon>
        <taxon>Rotaria</taxon>
    </lineage>
</organism>
<sequence length="1381" mass="163607">MDGNECMNTMDIDNITTIKKEDEKDQIVIISNTDKNTTRRPTSLKKSEEQVLSQKLTQLSITTNNQQSTAMEDIADEIKQIPDYLSKRNESFIQMINQVISITANLATTNKTKKELRQIAILIYKIMVIQISNSLWTTYLKSGMGQLIIQSKEQVNCLTNLHIWPKEIKSIIIQKSIKMNTTNENEIYMNFIGNKLHELDNQLKQYQAEFNQKINSFQGYTLKLQQLIETYIQQNLSSYRMEIEHKIELIHYDYHIQALKLEYYQQKPNEYQKQLMKQLCCSKYEQEITKQEFDLLQQQINYYNSPCQSFECSSLSQSELINSIRDSNIRQELLNQYKKIAVQSRLDIFNLYMKSAKSQMDECKKKFDADMKKLWHDQHSSSDNEKLSPLMFNLIEQRCNKIGDRIRYSKMNSNNINSNNDQQVPTNVQRKKCHGNRRDQRFRRKCRAKGMKPKIIEKLLMKRKQAENQNHNNTKHMNMQKIQTNKQTTDINNSSKLMTINPNKRKRDVSSQDLKLNSTLVRSRSASQPLSKKIKEKNKTVANSLMQNNNNTNNRKYRRPMYLKRLLPRFFKRLSKILKYPLKDKVTRDFLCARLELMDQQYYLTVDQELWQSYVNIGLEHHIWPNQLYNMAKATDFELCRQYIIKYIKDIEHELDLCQMKLREQTRSCPVTTLPLVQIDSHLKKLVQRERHYLSVRNNDQLTKFKDDLHVQQLFETISQYRLTFDQNEYLNQLMSIRNEQGKIWEEYLVLHMRILCNFLPLKFNELENFTSPTIYTPKIQNKLAIQVNNDRIKIIKETKRIWLNIAFYAYEVKLQEYDHQYQSIWFELKSRLFNDTTVNGNVIFNHFNEYMTSQTNKLKSDIRHNLTSYRHILLENRQRSVSSKNTIRVSPEPYLDLLENPFNEPEWNYLCLGPSFIRLNQSAIRTVDQQKSEIKNEHKDITKKVESHLIKHHSIPWKSRVLTDYSNEVFDHFNQCYFTPLSCKEQIEVLEQAQKTTSIRQKIKKNDLILRLTDKGNNFYIGSASEFEKKAEKFFQETNAFIEISVNPFNQIQDQVIQLLNRLRSKRLILQRQYNEMMPDRENSELSHLYFNPKTHKDDIPVRPIENTIHSSTRNISQFLDKIIRPVFDEKCASTTIIDATSLIKELLKYIKKGLLKPTTLFCTFDIRNLYTMLPQDEALDILVEFLRFHGYTKVKGIDLATIRELATIVLKENVFVYGNKIYRQVLGGAMGSSFTLTLANIFMWKWQKELVRRQDMTGEFYGRYIDDILMTWNKSEKALQDLLDDANKWHPNIKLEYKIGKSLPFLDVVLTNNNGILSTSVYHKPAAEPYAVPFNSDHPRHVFVNIIQTSLARAARYSSTFQTFNTERRYIQLSLLYNG</sequence>
<evidence type="ECO:0000259" key="3">
    <source>
        <dbReference type="PROSITE" id="PS50878"/>
    </source>
</evidence>
<feature type="compositionally biased region" description="Polar residues" evidence="2">
    <location>
        <begin position="511"/>
        <end position="530"/>
    </location>
</feature>
<dbReference type="PANTHER" id="PTHR21301:SF10">
    <property type="entry name" value="REVERSE TRANSCRIPTASE DOMAIN-CONTAINING PROTEIN"/>
    <property type="match status" value="1"/>
</dbReference>
<reference evidence="4" key="1">
    <citation type="submission" date="2021-02" db="EMBL/GenBank/DDBJ databases">
        <authorList>
            <person name="Nowell W R."/>
        </authorList>
    </citation>
    <scope>NUCLEOTIDE SEQUENCE</scope>
</reference>
<dbReference type="Proteomes" id="UP000663836">
    <property type="component" value="Unassembled WGS sequence"/>
</dbReference>
<dbReference type="PROSITE" id="PS50878">
    <property type="entry name" value="RT_POL"/>
    <property type="match status" value="1"/>
</dbReference>
<dbReference type="EMBL" id="CAJOBD010007556">
    <property type="protein sequence ID" value="CAF4089980.1"/>
    <property type="molecule type" value="Genomic_DNA"/>
</dbReference>
<evidence type="ECO:0000313" key="4">
    <source>
        <dbReference type="EMBL" id="CAF4089980.1"/>
    </source>
</evidence>
<protein>
    <recommendedName>
        <fullName evidence="3">Reverse transcriptase domain-containing protein</fullName>
    </recommendedName>
</protein>
<evidence type="ECO:0000256" key="2">
    <source>
        <dbReference type="SAM" id="MobiDB-lite"/>
    </source>
</evidence>
<feature type="region of interest" description="Disordered" evidence="2">
    <location>
        <begin position="413"/>
        <end position="440"/>
    </location>
</feature>
<proteinExistence type="predicted"/>
<feature type="domain" description="Reverse transcriptase" evidence="3">
    <location>
        <begin position="1074"/>
        <end position="1350"/>
    </location>
</feature>
<gene>
    <name evidence="4" type="ORF">JBS370_LOCUS31191</name>
</gene>
<keyword evidence="1" id="KW-0175">Coiled coil</keyword>
<dbReference type="PANTHER" id="PTHR21301">
    <property type="entry name" value="REVERSE TRANSCRIPTASE"/>
    <property type="match status" value="1"/>
</dbReference>
<accession>A0A819U6I7</accession>
<feature type="compositionally biased region" description="Basic residues" evidence="2">
    <location>
        <begin position="429"/>
        <end position="440"/>
    </location>
</feature>
<dbReference type="InterPro" id="IPR000477">
    <property type="entry name" value="RT_dom"/>
</dbReference>
<comment type="caution">
    <text evidence="4">The sequence shown here is derived from an EMBL/GenBank/DDBJ whole genome shotgun (WGS) entry which is preliminary data.</text>
</comment>
<name>A0A819U6I7_9BILA</name>
<evidence type="ECO:0000313" key="5">
    <source>
        <dbReference type="Proteomes" id="UP000663836"/>
    </source>
</evidence>
<dbReference type="InterPro" id="IPR058912">
    <property type="entry name" value="HTH_animal"/>
</dbReference>
<evidence type="ECO:0000256" key="1">
    <source>
        <dbReference type="SAM" id="Coils"/>
    </source>
</evidence>
<dbReference type="Pfam" id="PF26215">
    <property type="entry name" value="HTH_animal"/>
    <property type="match status" value="1"/>
</dbReference>
<feature type="coiled-coil region" evidence="1">
    <location>
        <begin position="189"/>
        <end position="216"/>
    </location>
</feature>